<dbReference type="OrthoDB" id="2922920at2"/>
<organism evidence="1 2">
    <name type="scientific">Cohnella lupini</name>
    <dbReference type="NCBI Taxonomy" id="1294267"/>
    <lineage>
        <taxon>Bacteria</taxon>
        <taxon>Bacillati</taxon>
        <taxon>Bacillota</taxon>
        <taxon>Bacilli</taxon>
        <taxon>Bacillales</taxon>
        <taxon>Paenibacillaceae</taxon>
        <taxon>Cohnella</taxon>
    </lineage>
</organism>
<evidence type="ECO:0000313" key="2">
    <source>
        <dbReference type="Proteomes" id="UP000256869"/>
    </source>
</evidence>
<accession>A0A3D9I958</accession>
<keyword evidence="2" id="KW-1185">Reference proteome</keyword>
<protein>
    <recommendedName>
        <fullName evidence="3">Exosporium protein C</fullName>
    </recommendedName>
</protein>
<dbReference type="EMBL" id="QRDY01000009">
    <property type="protein sequence ID" value="RED58079.1"/>
    <property type="molecule type" value="Genomic_DNA"/>
</dbReference>
<proteinExistence type="predicted"/>
<gene>
    <name evidence="1" type="ORF">DFP95_109116</name>
</gene>
<evidence type="ECO:0008006" key="3">
    <source>
        <dbReference type="Google" id="ProtNLM"/>
    </source>
</evidence>
<reference evidence="1 2" key="1">
    <citation type="submission" date="2018-07" db="EMBL/GenBank/DDBJ databases">
        <title>Genomic Encyclopedia of Type Strains, Phase III (KMG-III): the genomes of soil and plant-associated and newly described type strains.</title>
        <authorList>
            <person name="Whitman W."/>
        </authorList>
    </citation>
    <scope>NUCLEOTIDE SEQUENCE [LARGE SCALE GENOMIC DNA]</scope>
    <source>
        <strain evidence="1 2">CECT 8236</strain>
    </source>
</reference>
<dbReference type="RefSeq" id="WP_115993742.1">
    <property type="nucleotide sequence ID" value="NZ_QRDY01000009.1"/>
</dbReference>
<dbReference type="Proteomes" id="UP000256869">
    <property type="component" value="Unassembled WGS sequence"/>
</dbReference>
<name>A0A3D9I958_9BACL</name>
<evidence type="ECO:0000313" key="1">
    <source>
        <dbReference type="EMBL" id="RED58079.1"/>
    </source>
</evidence>
<dbReference type="AlphaFoldDB" id="A0A3D9I958"/>
<comment type="caution">
    <text evidence="1">The sequence shown here is derived from an EMBL/GenBank/DDBJ whole genome shotgun (WGS) entry which is preliminary data.</text>
</comment>
<sequence length="135" mass="14195">MTKSVFYNATVVTPITGGVLIPIPQTPTGLGVATVIVDVPNIVPRFVEIIATVGIQGIAGTGSYLFRIFRGTTEIYYSRVGIESAVEEFALNSIQHIDANATPGSHAYTLSVEKITAALSASVIGPIEIRASVYA</sequence>